<evidence type="ECO:0000313" key="2">
    <source>
        <dbReference type="Proteomes" id="UP000254088"/>
    </source>
</evidence>
<proteinExistence type="predicted"/>
<protein>
    <submittedName>
        <fullName evidence="1">Putative transcriptional regulator, HTH</fullName>
    </submittedName>
</protein>
<name>A0A377CG25_ECOLX</name>
<sequence>MGKHDKLGYRLGLILTRLNNGESLAVRELSEEFNVCEKNYPS</sequence>
<dbReference type="AlphaFoldDB" id="A0A377CG25"/>
<gene>
    <name evidence="1" type="ORF">NCTC10429_03149</name>
</gene>
<dbReference type="EMBL" id="UGEX01000001">
    <property type="protein sequence ID" value="STL92091.1"/>
    <property type="molecule type" value="Genomic_DNA"/>
</dbReference>
<accession>A0A377CG25</accession>
<dbReference type="Proteomes" id="UP000254088">
    <property type="component" value="Unassembled WGS sequence"/>
</dbReference>
<organism evidence="1 2">
    <name type="scientific">Escherichia coli</name>
    <dbReference type="NCBI Taxonomy" id="562"/>
    <lineage>
        <taxon>Bacteria</taxon>
        <taxon>Pseudomonadati</taxon>
        <taxon>Pseudomonadota</taxon>
        <taxon>Gammaproteobacteria</taxon>
        <taxon>Enterobacterales</taxon>
        <taxon>Enterobacteriaceae</taxon>
        <taxon>Escherichia</taxon>
    </lineage>
</organism>
<evidence type="ECO:0000313" key="1">
    <source>
        <dbReference type="EMBL" id="STL92091.1"/>
    </source>
</evidence>
<reference evidence="1 2" key="1">
    <citation type="submission" date="2018-06" db="EMBL/GenBank/DDBJ databases">
        <authorList>
            <consortium name="Pathogen Informatics"/>
            <person name="Doyle S."/>
        </authorList>
    </citation>
    <scope>NUCLEOTIDE SEQUENCE [LARGE SCALE GENOMIC DNA]</scope>
    <source>
        <strain evidence="1 2">NCTC10429</strain>
    </source>
</reference>